<organism evidence="1 2">
    <name type="scientific">Microbacterium foliorum</name>
    <dbReference type="NCBI Taxonomy" id="104336"/>
    <lineage>
        <taxon>Bacteria</taxon>
        <taxon>Bacillati</taxon>
        <taxon>Actinomycetota</taxon>
        <taxon>Actinomycetes</taxon>
        <taxon>Micrococcales</taxon>
        <taxon>Microbacteriaceae</taxon>
        <taxon>Microbacterium</taxon>
    </lineage>
</organism>
<sequence length="167" mass="18993">MAITRTHVTQRNGYSRMALIDSVRPYPDQIRFSLNRMNGSSFWAWGLWRAPEGADLLRDLPFNDEYMQCAGTADALTIEVRRLDPDGTAHQYTVGKPGGDRTGEPTEVIHWDEGRHSTTVYPHEVFTADEAAVVFYTYFLMNEVSQPYELRDLHLSWPKPEANEGAG</sequence>
<gene>
    <name evidence="1" type="ORF">FIV50_15675</name>
</gene>
<proteinExistence type="predicted"/>
<dbReference type="OrthoDB" id="5110616at2"/>
<accession>A0A4Y5YTJ9</accession>
<protein>
    <submittedName>
        <fullName evidence="1">Uncharacterized protein</fullName>
    </submittedName>
</protein>
<evidence type="ECO:0000313" key="1">
    <source>
        <dbReference type="EMBL" id="QDE36097.1"/>
    </source>
</evidence>
<dbReference type="EMBL" id="CP041040">
    <property type="protein sequence ID" value="QDE36097.1"/>
    <property type="molecule type" value="Genomic_DNA"/>
</dbReference>
<dbReference type="Proteomes" id="UP000316125">
    <property type="component" value="Chromosome"/>
</dbReference>
<dbReference type="AlphaFoldDB" id="A0A4Y5YTJ9"/>
<name>A0A4Y5YTJ9_9MICO</name>
<evidence type="ECO:0000313" key="2">
    <source>
        <dbReference type="Proteomes" id="UP000316125"/>
    </source>
</evidence>
<reference evidence="1 2" key="1">
    <citation type="submission" date="2019-06" db="EMBL/GenBank/DDBJ databases">
        <title>Complete genome of Microbacterium foliorum M2.</title>
        <authorList>
            <person name="Cao G."/>
        </authorList>
    </citation>
    <scope>NUCLEOTIDE SEQUENCE [LARGE SCALE GENOMIC DNA]</scope>
    <source>
        <strain evidence="1 2">M2</strain>
    </source>
</reference>